<comment type="pathway">
    <text evidence="4">Nucleotide-sugar biosynthesis; CMP-3-deoxy-D-manno-octulosonate biosynthesis; CMP-3-deoxy-D-manno-octulosonate from 3-deoxy-D-manno-octulosonate and CTP: step 1/1.</text>
</comment>
<sequence>MDSMKAVALIPARIGSTRFPRKMLASLRGKTVIRRTYESAVRTGLFADVIVVSDDDDIIAEVISCGGKAVKSSRTFESGTDRIAEVVAGMEADVFVNIQGDEPFVQREPLRQLLGLFEESGTLVGSLVQELSHPEFIEDPNFVKVALDLHGNALFFSRSVIPYPRNTQAKRTYYEHIGVYAFTKPALMQFVSWPVSPLEDIEKVECLRFLENGIRMRMAITRYMGVEIDTPEDIQRAEAIMDEKGWE</sequence>
<name>A0ABP8MV25_9BACT</name>
<gene>
    <name evidence="4 5" type="primary">kdsB</name>
    <name evidence="5" type="ORF">GCM10023092_22130</name>
</gene>
<evidence type="ECO:0000256" key="2">
    <source>
        <dbReference type="ARBA" id="ARBA00022695"/>
    </source>
</evidence>
<keyword evidence="1 4" id="KW-0808">Transferase</keyword>
<keyword evidence="3 4" id="KW-0448">Lipopolysaccharide biosynthesis</keyword>
<evidence type="ECO:0000313" key="6">
    <source>
        <dbReference type="Proteomes" id="UP001501410"/>
    </source>
</evidence>
<organism evidence="5 6">
    <name type="scientific">Rurimicrobium arvi</name>
    <dbReference type="NCBI Taxonomy" id="2049916"/>
    <lineage>
        <taxon>Bacteria</taxon>
        <taxon>Pseudomonadati</taxon>
        <taxon>Bacteroidota</taxon>
        <taxon>Chitinophagia</taxon>
        <taxon>Chitinophagales</taxon>
        <taxon>Chitinophagaceae</taxon>
        <taxon>Rurimicrobium</taxon>
    </lineage>
</organism>
<dbReference type="EMBL" id="BAABEZ010000022">
    <property type="protein sequence ID" value="GAA4456623.1"/>
    <property type="molecule type" value="Genomic_DNA"/>
</dbReference>
<dbReference type="InterPro" id="IPR029044">
    <property type="entry name" value="Nucleotide-diphossugar_trans"/>
</dbReference>
<comment type="catalytic activity">
    <reaction evidence="4">
        <text>3-deoxy-alpha-D-manno-oct-2-ulosonate + CTP = CMP-3-deoxy-beta-D-manno-octulosonate + diphosphate</text>
        <dbReference type="Rhea" id="RHEA:23448"/>
        <dbReference type="ChEBI" id="CHEBI:33019"/>
        <dbReference type="ChEBI" id="CHEBI:37563"/>
        <dbReference type="ChEBI" id="CHEBI:85986"/>
        <dbReference type="ChEBI" id="CHEBI:85987"/>
        <dbReference type="EC" id="2.7.7.38"/>
    </reaction>
</comment>
<comment type="subcellular location">
    <subcellularLocation>
        <location evidence="4">Cytoplasm</location>
    </subcellularLocation>
</comment>
<dbReference type="PANTHER" id="PTHR42866:SF2">
    <property type="entry name" value="3-DEOXY-MANNO-OCTULOSONATE CYTIDYLYLTRANSFERASE, MITOCHONDRIAL"/>
    <property type="match status" value="1"/>
</dbReference>
<keyword evidence="2 4" id="KW-0548">Nucleotidyltransferase</keyword>
<dbReference type="PANTHER" id="PTHR42866">
    <property type="entry name" value="3-DEOXY-MANNO-OCTULOSONATE CYTIDYLYLTRANSFERASE"/>
    <property type="match status" value="1"/>
</dbReference>
<dbReference type="SUPFAM" id="SSF53448">
    <property type="entry name" value="Nucleotide-diphospho-sugar transferases"/>
    <property type="match status" value="1"/>
</dbReference>
<dbReference type="Gene3D" id="3.90.550.10">
    <property type="entry name" value="Spore Coat Polysaccharide Biosynthesis Protein SpsA, Chain A"/>
    <property type="match status" value="1"/>
</dbReference>
<keyword evidence="6" id="KW-1185">Reference proteome</keyword>
<dbReference type="GO" id="GO:0016779">
    <property type="term" value="F:nucleotidyltransferase activity"/>
    <property type="evidence" value="ECO:0007669"/>
    <property type="project" value="UniProtKB-KW"/>
</dbReference>
<dbReference type="Proteomes" id="UP001501410">
    <property type="component" value="Unassembled WGS sequence"/>
</dbReference>
<dbReference type="Pfam" id="PF02348">
    <property type="entry name" value="CTP_transf_3"/>
    <property type="match status" value="1"/>
</dbReference>
<comment type="similarity">
    <text evidence="4">Belongs to the KdsB family.</text>
</comment>
<dbReference type="NCBIfam" id="TIGR00466">
    <property type="entry name" value="kdsB"/>
    <property type="match status" value="1"/>
</dbReference>
<evidence type="ECO:0000313" key="5">
    <source>
        <dbReference type="EMBL" id="GAA4456623.1"/>
    </source>
</evidence>
<comment type="function">
    <text evidence="4">Activates KDO (a required 8-carbon sugar) for incorporation into bacterial lipopolysaccharide in Gram-negative bacteria.</text>
</comment>
<comment type="caution">
    <text evidence="5">The sequence shown here is derived from an EMBL/GenBank/DDBJ whole genome shotgun (WGS) entry which is preliminary data.</text>
</comment>
<dbReference type="InterPro" id="IPR003329">
    <property type="entry name" value="Cytidylyl_trans"/>
</dbReference>
<dbReference type="CDD" id="cd02517">
    <property type="entry name" value="CMP-KDO-Synthetase"/>
    <property type="match status" value="1"/>
</dbReference>
<keyword evidence="4" id="KW-0963">Cytoplasm</keyword>
<protein>
    <recommendedName>
        <fullName evidence="4">3-deoxy-manno-octulosonate cytidylyltransferase</fullName>
        <ecNumber evidence="4">2.7.7.38</ecNumber>
    </recommendedName>
    <alternativeName>
        <fullName evidence="4">CMP-2-keto-3-deoxyoctulosonic acid synthase</fullName>
        <shortName evidence="4">CKS</shortName>
        <shortName evidence="4">CMP-KDO synthase</shortName>
    </alternativeName>
</protein>
<dbReference type="InterPro" id="IPR004528">
    <property type="entry name" value="KdsB"/>
</dbReference>
<dbReference type="HAMAP" id="MF_00057">
    <property type="entry name" value="KdsB"/>
    <property type="match status" value="1"/>
</dbReference>
<reference evidence="6" key="1">
    <citation type="journal article" date="2019" name="Int. J. Syst. Evol. Microbiol.">
        <title>The Global Catalogue of Microorganisms (GCM) 10K type strain sequencing project: providing services to taxonomists for standard genome sequencing and annotation.</title>
        <authorList>
            <consortium name="The Broad Institute Genomics Platform"/>
            <consortium name="The Broad Institute Genome Sequencing Center for Infectious Disease"/>
            <person name="Wu L."/>
            <person name="Ma J."/>
        </authorList>
    </citation>
    <scope>NUCLEOTIDE SEQUENCE [LARGE SCALE GENOMIC DNA]</scope>
    <source>
        <strain evidence="6">JCM 31921</strain>
    </source>
</reference>
<evidence type="ECO:0000256" key="1">
    <source>
        <dbReference type="ARBA" id="ARBA00022679"/>
    </source>
</evidence>
<accession>A0ABP8MV25</accession>
<evidence type="ECO:0000256" key="3">
    <source>
        <dbReference type="ARBA" id="ARBA00022985"/>
    </source>
</evidence>
<proteinExistence type="inferred from homology"/>
<dbReference type="EC" id="2.7.7.38" evidence="4"/>
<evidence type="ECO:0000256" key="4">
    <source>
        <dbReference type="HAMAP-Rule" id="MF_00057"/>
    </source>
</evidence>
<dbReference type="NCBIfam" id="NF003952">
    <property type="entry name" value="PRK05450.1-5"/>
    <property type="match status" value="1"/>
</dbReference>